<evidence type="ECO:0000259" key="5">
    <source>
        <dbReference type="SMART" id="SM00228"/>
    </source>
</evidence>
<dbReference type="InterPro" id="IPR001940">
    <property type="entry name" value="Peptidase_S1C"/>
</dbReference>
<organism evidence="6 7">
    <name type="scientific">Aminipila terrae</name>
    <dbReference type="NCBI Taxonomy" id="2697030"/>
    <lineage>
        <taxon>Bacteria</taxon>
        <taxon>Bacillati</taxon>
        <taxon>Bacillota</taxon>
        <taxon>Clostridia</taxon>
        <taxon>Peptostreptococcales</taxon>
        <taxon>Anaerovoracaceae</taxon>
        <taxon>Aminipila</taxon>
    </lineage>
</organism>
<keyword evidence="2 6" id="KW-0645">Protease</keyword>
<dbReference type="KEGG" id="amic:Ami3637_06580"/>
<feature type="transmembrane region" description="Helical" evidence="4">
    <location>
        <begin position="56"/>
        <end position="78"/>
    </location>
</feature>
<evidence type="ECO:0000256" key="3">
    <source>
        <dbReference type="ARBA" id="ARBA00022801"/>
    </source>
</evidence>
<dbReference type="PANTHER" id="PTHR43343:SF3">
    <property type="entry name" value="PROTEASE DO-LIKE 8, CHLOROPLASTIC"/>
    <property type="match status" value="1"/>
</dbReference>
<dbReference type="AlphaFoldDB" id="A0A6P1MBU4"/>
<accession>A0A6P1MBU4</accession>
<keyword evidence="4" id="KW-0472">Membrane</keyword>
<dbReference type="Gene3D" id="2.30.42.10">
    <property type="match status" value="1"/>
</dbReference>
<evidence type="ECO:0000256" key="2">
    <source>
        <dbReference type="ARBA" id="ARBA00022670"/>
    </source>
</evidence>
<dbReference type="Pfam" id="PF13180">
    <property type="entry name" value="PDZ_2"/>
    <property type="match status" value="1"/>
</dbReference>
<dbReference type="Proteomes" id="UP000463883">
    <property type="component" value="Chromosome"/>
</dbReference>
<dbReference type="SUPFAM" id="SSF50494">
    <property type="entry name" value="Trypsin-like serine proteases"/>
    <property type="match status" value="1"/>
</dbReference>
<dbReference type="RefSeq" id="WP_162361880.1">
    <property type="nucleotide sequence ID" value="NZ_CP047591.1"/>
</dbReference>
<dbReference type="InterPro" id="IPR051201">
    <property type="entry name" value="Chloro_Bact_Ser_Proteases"/>
</dbReference>
<dbReference type="Gene3D" id="2.40.10.10">
    <property type="entry name" value="Trypsin-like serine proteases"/>
    <property type="match status" value="2"/>
</dbReference>
<dbReference type="Pfam" id="PF13365">
    <property type="entry name" value="Trypsin_2"/>
    <property type="match status" value="1"/>
</dbReference>
<comment type="similarity">
    <text evidence="1">Belongs to the peptidase S1C family.</text>
</comment>
<keyword evidence="4" id="KW-0812">Transmembrane</keyword>
<dbReference type="SUPFAM" id="SSF50156">
    <property type="entry name" value="PDZ domain-like"/>
    <property type="match status" value="1"/>
</dbReference>
<dbReference type="PANTHER" id="PTHR43343">
    <property type="entry name" value="PEPTIDASE S12"/>
    <property type="match status" value="1"/>
</dbReference>
<reference evidence="6 7" key="1">
    <citation type="submission" date="2020-01" db="EMBL/GenBank/DDBJ databases">
        <title>Genomic analysis of Aminipila sp. CBA3637.</title>
        <authorList>
            <person name="Kim Y.B."/>
            <person name="Roh S.W."/>
        </authorList>
    </citation>
    <scope>NUCLEOTIDE SEQUENCE [LARGE SCALE GENOMIC DNA]</scope>
    <source>
        <strain evidence="6 7">CBA3637</strain>
    </source>
</reference>
<dbReference type="SMART" id="SM00228">
    <property type="entry name" value="PDZ"/>
    <property type="match status" value="1"/>
</dbReference>
<evidence type="ECO:0000256" key="1">
    <source>
        <dbReference type="ARBA" id="ARBA00010541"/>
    </source>
</evidence>
<dbReference type="GO" id="GO:0004252">
    <property type="term" value="F:serine-type endopeptidase activity"/>
    <property type="evidence" value="ECO:0007669"/>
    <property type="project" value="InterPro"/>
</dbReference>
<dbReference type="InterPro" id="IPR001478">
    <property type="entry name" value="PDZ"/>
</dbReference>
<feature type="domain" description="PDZ" evidence="5">
    <location>
        <begin position="297"/>
        <end position="406"/>
    </location>
</feature>
<evidence type="ECO:0000313" key="7">
    <source>
        <dbReference type="Proteomes" id="UP000463883"/>
    </source>
</evidence>
<keyword evidence="3" id="KW-0378">Hydrolase</keyword>
<dbReference type="EMBL" id="CP047591">
    <property type="protein sequence ID" value="QHI72110.1"/>
    <property type="molecule type" value="Genomic_DNA"/>
</dbReference>
<dbReference type="InterPro" id="IPR036034">
    <property type="entry name" value="PDZ_sf"/>
</dbReference>
<evidence type="ECO:0000313" key="6">
    <source>
        <dbReference type="EMBL" id="QHI72110.1"/>
    </source>
</evidence>
<keyword evidence="7" id="KW-1185">Reference proteome</keyword>
<gene>
    <name evidence="6" type="ORF">Ami3637_06580</name>
</gene>
<protein>
    <submittedName>
        <fullName evidence="6">Trypsin-like serine protease</fullName>
    </submittedName>
</protein>
<evidence type="ECO:0000256" key="4">
    <source>
        <dbReference type="SAM" id="Phobius"/>
    </source>
</evidence>
<keyword evidence="4" id="KW-1133">Transmembrane helix</keyword>
<dbReference type="PRINTS" id="PR00834">
    <property type="entry name" value="PROTEASES2C"/>
</dbReference>
<dbReference type="InterPro" id="IPR009003">
    <property type="entry name" value="Peptidase_S1_PA"/>
</dbReference>
<dbReference type="GO" id="GO:0006508">
    <property type="term" value="P:proteolysis"/>
    <property type="evidence" value="ECO:0007669"/>
    <property type="project" value="UniProtKB-KW"/>
</dbReference>
<sequence>MDNFNHYYSGENNNSQPIQDVNFVIVDEVSSSNTSDENQGSKHKHKLKFKFSRGGIALLIVLCLLTSTAFGFGGAMLANHVLNGSSSFGTRSESASKLSISNTGTTLEKATDGDLTIKEIAALNANSVVEIKTEAMVTDSWMQQYVTEGAGSGVVISADGYIVTNNHVIENSNKITVTLKNNKSYEAKLVGRDDETDIAVLKIDATGLTPVVYGDSSALEVGDLSVVIGNPLGSLGGTVTAGIVSALDRSITIDGKDMTLLQTDASINPGNSGGGMFNQNGELVGIIVAKSSGSDVEGLGFAIPVNKVKKIAKELADYGYVRGRIDTGLTFVDLTSMRNAVFYGVTSLGIYVKSVDSDLAKAAGFQSGDMIYYVGDKKISSAADLTSAFDKYKVGDKVKITVVRNNDNEMKKLTLTLGEKTSS</sequence>
<dbReference type="InterPro" id="IPR043504">
    <property type="entry name" value="Peptidase_S1_PA_chymotrypsin"/>
</dbReference>
<proteinExistence type="inferred from homology"/>
<name>A0A6P1MBU4_9FIRM</name>